<keyword evidence="2" id="KW-1185">Reference proteome</keyword>
<feature type="non-terminal residue" evidence="1">
    <location>
        <position position="57"/>
    </location>
</feature>
<protein>
    <submittedName>
        <fullName evidence="1">Uncharacterized protein</fullName>
    </submittedName>
</protein>
<name>A0A4Y2NJS2_ARAVE</name>
<dbReference type="EMBL" id="BGPR01210146">
    <property type="protein sequence ID" value="GBN39765.1"/>
    <property type="molecule type" value="Genomic_DNA"/>
</dbReference>
<evidence type="ECO:0000313" key="1">
    <source>
        <dbReference type="EMBL" id="GBN39765.1"/>
    </source>
</evidence>
<evidence type="ECO:0000313" key="2">
    <source>
        <dbReference type="Proteomes" id="UP000499080"/>
    </source>
</evidence>
<organism evidence="1 2">
    <name type="scientific">Araneus ventricosus</name>
    <name type="common">Orbweaver spider</name>
    <name type="synonym">Epeira ventricosa</name>
    <dbReference type="NCBI Taxonomy" id="182803"/>
    <lineage>
        <taxon>Eukaryota</taxon>
        <taxon>Metazoa</taxon>
        <taxon>Ecdysozoa</taxon>
        <taxon>Arthropoda</taxon>
        <taxon>Chelicerata</taxon>
        <taxon>Arachnida</taxon>
        <taxon>Araneae</taxon>
        <taxon>Araneomorphae</taxon>
        <taxon>Entelegynae</taxon>
        <taxon>Araneoidea</taxon>
        <taxon>Araneidae</taxon>
        <taxon>Araneus</taxon>
    </lineage>
</organism>
<gene>
    <name evidence="1" type="ORF">AVEN_104083_1</name>
</gene>
<dbReference type="Proteomes" id="UP000499080">
    <property type="component" value="Unassembled WGS sequence"/>
</dbReference>
<sequence length="57" mass="6273">MWMPHWYAEDPPSWSAFRALNQSSGITHPPAGVIRNFGRGVAAQVSSSSSDRSSKLR</sequence>
<dbReference type="AlphaFoldDB" id="A0A4Y2NJS2"/>
<reference evidence="1 2" key="1">
    <citation type="journal article" date="2019" name="Sci. Rep.">
        <title>Orb-weaving spider Araneus ventricosus genome elucidates the spidroin gene catalogue.</title>
        <authorList>
            <person name="Kono N."/>
            <person name="Nakamura H."/>
            <person name="Ohtoshi R."/>
            <person name="Moran D.A.P."/>
            <person name="Shinohara A."/>
            <person name="Yoshida Y."/>
            <person name="Fujiwara M."/>
            <person name="Mori M."/>
            <person name="Tomita M."/>
            <person name="Arakawa K."/>
        </authorList>
    </citation>
    <scope>NUCLEOTIDE SEQUENCE [LARGE SCALE GENOMIC DNA]</scope>
</reference>
<comment type="caution">
    <text evidence="1">The sequence shown here is derived from an EMBL/GenBank/DDBJ whole genome shotgun (WGS) entry which is preliminary data.</text>
</comment>
<accession>A0A4Y2NJS2</accession>
<proteinExistence type="predicted"/>